<evidence type="ECO:0000256" key="5">
    <source>
        <dbReference type="ARBA" id="ARBA00022806"/>
    </source>
</evidence>
<dbReference type="Gene3D" id="1.10.860.10">
    <property type="entry name" value="DNAb Helicase, Chain A"/>
    <property type="match status" value="1"/>
</dbReference>
<dbReference type="PANTHER" id="PTHR30153">
    <property type="entry name" value="REPLICATIVE DNA HELICASE DNAB"/>
    <property type="match status" value="1"/>
</dbReference>
<feature type="non-terminal residue" evidence="12">
    <location>
        <position position="1"/>
    </location>
</feature>
<comment type="caution">
    <text evidence="12">The sequence shown here is derived from an EMBL/GenBank/DDBJ whole genome shotgun (WGS) entry which is preliminary data.</text>
</comment>
<evidence type="ECO:0000256" key="1">
    <source>
        <dbReference type="ARBA" id="ARBA00008428"/>
    </source>
</evidence>
<name>X1CW35_9ZZZZ</name>
<organism evidence="12">
    <name type="scientific">marine sediment metagenome</name>
    <dbReference type="NCBI Taxonomy" id="412755"/>
    <lineage>
        <taxon>unclassified sequences</taxon>
        <taxon>metagenomes</taxon>
        <taxon>ecological metagenomes</taxon>
    </lineage>
</organism>
<evidence type="ECO:0000256" key="2">
    <source>
        <dbReference type="ARBA" id="ARBA00022705"/>
    </source>
</evidence>
<dbReference type="InterPro" id="IPR027417">
    <property type="entry name" value="P-loop_NTPase"/>
</dbReference>
<dbReference type="GO" id="GO:0043139">
    <property type="term" value="F:5'-3' DNA helicase activity"/>
    <property type="evidence" value="ECO:0007669"/>
    <property type="project" value="UniProtKB-EC"/>
</dbReference>
<keyword evidence="3" id="KW-0547">Nucleotide-binding</keyword>
<dbReference type="GO" id="GO:0005829">
    <property type="term" value="C:cytosol"/>
    <property type="evidence" value="ECO:0007669"/>
    <property type="project" value="TreeGrafter"/>
</dbReference>
<gene>
    <name evidence="12" type="ORF">S01H4_30521</name>
</gene>
<keyword evidence="2" id="KW-0235">DNA replication</keyword>
<dbReference type="InterPro" id="IPR016136">
    <property type="entry name" value="DNA_helicase_N/primase_C"/>
</dbReference>
<dbReference type="SUPFAM" id="SSF48024">
    <property type="entry name" value="N-terminal domain of DnaB helicase"/>
    <property type="match status" value="1"/>
</dbReference>
<dbReference type="GO" id="GO:0005524">
    <property type="term" value="F:ATP binding"/>
    <property type="evidence" value="ECO:0007669"/>
    <property type="project" value="UniProtKB-KW"/>
</dbReference>
<evidence type="ECO:0000256" key="3">
    <source>
        <dbReference type="ARBA" id="ARBA00022741"/>
    </source>
</evidence>
<dbReference type="InterPro" id="IPR007693">
    <property type="entry name" value="DNA_helicase_DnaB-like_N"/>
</dbReference>
<evidence type="ECO:0000256" key="4">
    <source>
        <dbReference type="ARBA" id="ARBA00022801"/>
    </source>
</evidence>
<evidence type="ECO:0000259" key="11">
    <source>
        <dbReference type="PROSITE" id="PS51199"/>
    </source>
</evidence>
<evidence type="ECO:0000256" key="7">
    <source>
        <dbReference type="ARBA" id="ARBA00023125"/>
    </source>
</evidence>
<sequence length="306" mass="34491">SKSEHRMLYRLFLDLNRKNDTGWDIVIFRDELKKRQQLEAVGGVDYLSKLAHTVPSSANCGYYAGIVLDKYKRRQLCDFSNSVKIAAHGPDDIETILQNTDKDLGAITEEDSKSNAITLLEEALDGLTFHDATDYLSSGFQSLDKIINGLGKGHVIVVAGRPSMGKTSFMLNIASHISKENPVGFFSLEMTDTDLIQRLVCSHAGVSIRAAMQPRWLTEDQQNRLDDAKKQLKSHKLRIDQTQPLTPALLRSRVYLMQKMYGVRVIFIDYLQLMQAESRNLSLYETVTEISKAINLSLCNSSFQLL</sequence>
<evidence type="ECO:0000256" key="8">
    <source>
        <dbReference type="ARBA" id="ARBA00023235"/>
    </source>
</evidence>
<dbReference type="InterPro" id="IPR007694">
    <property type="entry name" value="DNA_helicase_DnaB-like_C"/>
</dbReference>
<dbReference type="AlphaFoldDB" id="X1CW35"/>
<dbReference type="EMBL" id="BART01015763">
    <property type="protein sequence ID" value="GAG88406.1"/>
    <property type="molecule type" value="Genomic_DNA"/>
</dbReference>
<feature type="domain" description="SF4 helicase" evidence="11">
    <location>
        <begin position="129"/>
        <end position="306"/>
    </location>
</feature>
<dbReference type="GO" id="GO:0003677">
    <property type="term" value="F:DNA binding"/>
    <property type="evidence" value="ECO:0007669"/>
    <property type="project" value="UniProtKB-KW"/>
</dbReference>
<reference evidence="12" key="1">
    <citation type="journal article" date="2014" name="Front. Microbiol.">
        <title>High frequency of phylogenetically diverse reductive dehalogenase-homologous genes in deep subseafloor sedimentary metagenomes.</title>
        <authorList>
            <person name="Kawai M."/>
            <person name="Futagami T."/>
            <person name="Toyoda A."/>
            <person name="Takaki Y."/>
            <person name="Nishi S."/>
            <person name="Hori S."/>
            <person name="Arai W."/>
            <person name="Tsubouchi T."/>
            <person name="Morono Y."/>
            <person name="Uchiyama I."/>
            <person name="Ito T."/>
            <person name="Fujiyama A."/>
            <person name="Inagaki F."/>
            <person name="Takami H."/>
        </authorList>
    </citation>
    <scope>NUCLEOTIDE SEQUENCE</scope>
    <source>
        <strain evidence="12">Expedition CK06-06</strain>
    </source>
</reference>
<keyword evidence="4" id="KW-0378">Hydrolase</keyword>
<dbReference type="PANTHER" id="PTHR30153:SF2">
    <property type="entry name" value="REPLICATIVE DNA HELICASE"/>
    <property type="match status" value="1"/>
</dbReference>
<dbReference type="Gene3D" id="3.40.50.300">
    <property type="entry name" value="P-loop containing nucleotide triphosphate hydrolases"/>
    <property type="match status" value="1"/>
</dbReference>
<dbReference type="Pfam" id="PF00772">
    <property type="entry name" value="DnaB"/>
    <property type="match status" value="1"/>
</dbReference>
<dbReference type="SUPFAM" id="SSF52540">
    <property type="entry name" value="P-loop containing nucleoside triphosphate hydrolases"/>
    <property type="match status" value="1"/>
</dbReference>
<accession>X1CW35</accession>
<protein>
    <recommendedName>
        <fullName evidence="9">DNA 5'-3' helicase</fullName>
        <ecNumber evidence="9">5.6.2.3</ecNumber>
    </recommendedName>
</protein>
<feature type="non-terminal residue" evidence="12">
    <location>
        <position position="306"/>
    </location>
</feature>
<evidence type="ECO:0000256" key="10">
    <source>
        <dbReference type="ARBA" id="ARBA00048954"/>
    </source>
</evidence>
<dbReference type="InterPro" id="IPR036185">
    <property type="entry name" value="DNA_heli_DnaB-like_N_sf"/>
</dbReference>
<evidence type="ECO:0000313" key="12">
    <source>
        <dbReference type="EMBL" id="GAG88406.1"/>
    </source>
</evidence>
<dbReference type="EC" id="5.6.2.3" evidence="9"/>
<dbReference type="PROSITE" id="PS51199">
    <property type="entry name" value="SF4_HELICASE"/>
    <property type="match status" value="1"/>
</dbReference>
<keyword evidence="7" id="KW-0238">DNA-binding</keyword>
<comment type="similarity">
    <text evidence="1">Belongs to the helicase family. DnaB subfamily.</text>
</comment>
<evidence type="ECO:0000256" key="9">
    <source>
        <dbReference type="ARBA" id="ARBA00044969"/>
    </source>
</evidence>
<keyword evidence="5" id="KW-0347">Helicase</keyword>
<evidence type="ECO:0000256" key="6">
    <source>
        <dbReference type="ARBA" id="ARBA00022840"/>
    </source>
</evidence>
<dbReference type="GO" id="GO:0006260">
    <property type="term" value="P:DNA replication"/>
    <property type="evidence" value="ECO:0007669"/>
    <property type="project" value="UniProtKB-KW"/>
</dbReference>
<proteinExistence type="inferred from homology"/>
<dbReference type="GO" id="GO:0016787">
    <property type="term" value="F:hydrolase activity"/>
    <property type="evidence" value="ECO:0007669"/>
    <property type="project" value="UniProtKB-KW"/>
</dbReference>
<comment type="catalytic activity">
    <reaction evidence="10">
        <text>ATP + H2O = ADP + phosphate + H(+)</text>
        <dbReference type="Rhea" id="RHEA:13065"/>
        <dbReference type="ChEBI" id="CHEBI:15377"/>
        <dbReference type="ChEBI" id="CHEBI:15378"/>
        <dbReference type="ChEBI" id="CHEBI:30616"/>
        <dbReference type="ChEBI" id="CHEBI:43474"/>
        <dbReference type="ChEBI" id="CHEBI:456216"/>
        <dbReference type="EC" id="5.6.2.3"/>
    </reaction>
</comment>
<keyword evidence="6" id="KW-0067">ATP-binding</keyword>
<dbReference type="Pfam" id="PF03796">
    <property type="entry name" value="DnaB_C"/>
    <property type="match status" value="1"/>
</dbReference>
<keyword evidence="8" id="KW-0413">Isomerase</keyword>